<dbReference type="InterPro" id="IPR027417">
    <property type="entry name" value="P-loop_NTPase"/>
</dbReference>
<dbReference type="InterPro" id="IPR045085">
    <property type="entry name" value="HLD_clamp_pol_III_gamma_tau"/>
</dbReference>
<dbReference type="AlphaFoldDB" id="A0A831QRX3"/>
<dbReference type="CDD" id="cd18137">
    <property type="entry name" value="HLD_clamp_pol_III_gamma_tau"/>
    <property type="match status" value="1"/>
</dbReference>
<dbReference type="PANTHER" id="PTHR11669">
    <property type="entry name" value="REPLICATION FACTOR C / DNA POLYMERASE III GAMMA-TAU SUBUNIT"/>
    <property type="match status" value="1"/>
</dbReference>
<dbReference type="Proteomes" id="UP000886191">
    <property type="component" value="Unassembled WGS sequence"/>
</dbReference>
<dbReference type="Gene3D" id="3.40.50.300">
    <property type="entry name" value="P-loop containing nucleotide triphosphate hydrolases"/>
    <property type="match status" value="1"/>
</dbReference>
<organism evidence="11">
    <name type="scientific">Pricia antarctica</name>
    <dbReference type="NCBI Taxonomy" id="641691"/>
    <lineage>
        <taxon>Bacteria</taxon>
        <taxon>Pseudomonadati</taxon>
        <taxon>Bacteroidota</taxon>
        <taxon>Flavobacteriia</taxon>
        <taxon>Flavobacteriales</taxon>
        <taxon>Flavobacteriaceae</taxon>
        <taxon>Pricia</taxon>
    </lineage>
</organism>
<dbReference type="EC" id="2.7.7.7" evidence="8"/>
<keyword evidence="8 11" id="KW-0548">Nucleotidyltransferase</keyword>
<dbReference type="InterPro" id="IPR005790">
    <property type="entry name" value="DNA_polIII_delta"/>
</dbReference>
<dbReference type="EMBL" id="DRGL01000082">
    <property type="protein sequence ID" value="HEA23600.1"/>
    <property type="molecule type" value="Genomic_DNA"/>
</dbReference>
<dbReference type="GO" id="GO:0003887">
    <property type="term" value="F:DNA-directed DNA polymerase activity"/>
    <property type="evidence" value="ECO:0007669"/>
    <property type="project" value="UniProtKB-KW"/>
</dbReference>
<evidence type="ECO:0000256" key="4">
    <source>
        <dbReference type="ARBA" id="ARBA00022833"/>
    </source>
</evidence>
<dbReference type="SMART" id="SM00382">
    <property type="entry name" value="AAA"/>
    <property type="match status" value="1"/>
</dbReference>
<dbReference type="GO" id="GO:0009360">
    <property type="term" value="C:DNA polymerase III complex"/>
    <property type="evidence" value="ECO:0007669"/>
    <property type="project" value="InterPro"/>
</dbReference>
<dbReference type="InterPro" id="IPR012763">
    <property type="entry name" value="DNA_pol_III_sug/sutau_N"/>
</dbReference>
<comment type="subunit">
    <text evidence="8">DNA polymerase III contains a core (composed of alpha, epsilon and theta chains) that associates with a tau subunit. This core dimerizes to form the POLIII' complex. PolIII' associates with the gamma complex (composed of gamma, delta, delta', psi and chi chains) and with the beta chain to form the complete DNA polymerase III complex.</text>
</comment>
<reference evidence="11" key="1">
    <citation type="journal article" date="2020" name="mSystems">
        <title>Genome- and Community-Level Interaction Insights into Carbon Utilization and Element Cycling Functions of Hydrothermarchaeota in Hydrothermal Sediment.</title>
        <authorList>
            <person name="Zhou Z."/>
            <person name="Liu Y."/>
            <person name="Xu W."/>
            <person name="Pan J."/>
            <person name="Luo Z.H."/>
            <person name="Li M."/>
        </authorList>
    </citation>
    <scope>NUCLEOTIDE SEQUENCE [LARGE SCALE GENOMIC DNA]</scope>
    <source>
        <strain evidence="11">HyVt-345</strain>
    </source>
</reference>
<dbReference type="GO" id="GO:0005524">
    <property type="term" value="F:ATP binding"/>
    <property type="evidence" value="ECO:0007669"/>
    <property type="project" value="UniProtKB-KW"/>
</dbReference>
<proteinExistence type="inferred from homology"/>
<gene>
    <name evidence="8 11" type="primary">dnaX</name>
    <name evidence="11" type="ORF">ENH87_22170</name>
</gene>
<keyword evidence="8" id="KW-0235">DNA replication</keyword>
<feature type="region of interest" description="Disordered" evidence="9">
    <location>
        <begin position="404"/>
        <end position="515"/>
    </location>
</feature>
<keyword evidence="8 11" id="KW-0808">Transferase</keyword>
<evidence type="ECO:0000256" key="9">
    <source>
        <dbReference type="SAM" id="MobiDB-lite"/>
    </source>
</evidence>
<evidence type="ECO:0000259" key="10">
    <source>
        <dbReference type="SMART" id="SM00382"/>
    </source>
</evidence>
<evidence type="ECO:0000256" key="3">
    <source>
        <dbReference type="ARBA" id="ARBA00022741"/>
    </source>
</evidence>
<dbReference type="GO" id="GO:0046872">
    <property type="term" value="F:metal ion binding"/>
    <property type="evidence" value="ECO:0007669"/>
    <property type="project" value="UniProtKB-KW"/>
</dbReference>
<accession>A0A831QRX3</accession>
<dbReference type="Gene3D" id="1.10.8.60">
    <property type="match status" value="1"/>
</dbReference>
<evidence type="ECO:0000313" key="11">
    <source>
        <dbReference type="EMBL" id="HEA23600.1"/>
    </source>
</evidence>
<dbReference type="Gene3D" id="1.20.272.10">
    <property type="match status" value="1"/>
</dbReference>
<keyword evidence="4" id="KW-0862">Zinc</keyword>
<dbReference type="InterPro" id="IPR050238">
    <property type="entry name" value="DNA_Rep/Repair_Clamp_Loader"/>
</dbReference>
<evidence type="ECO:0000256" key="5">
    <source>
        <dbReference type="ARBA" id="ARBA00022840"/>
    </source>
</evidence>
<keyword evidence="2" id="KW-0479">Metal-binding</keyword>
<protein>
    <recommendedName>
        <fullName evidence="8">DNA polymerase III subunit gamma/tau</fullName>
        <ecNumber evidence="8">2.7.7.7</ecNumber>
    </recommendedName>
</protein>
<evidence type="ECO:0000256" key="2">
    <source>
        <dbReference type="ARBA" id="ARBA00022723"/>
    </source>
</evidence>
<dbReference type="InterPro" id="IPR001270">
    <property type="entry name" value="ClpA/B"/>
</dbReference>
<dbReference type="NCBIfam" id="TIGR02397">
    <property type="entry name" value="dnaX_nterm"/>
    <property type="match status" value="1"/>
</dbReference>
<dbReference type="InterPro" id="IPR003593">
    <property type="entry name" value="AAA+_ATPase"/>
</dbReference>
<dbReference type="CDD" id="cd00009">
    <property type="entry name" value="AAA"/>
    <property type="match status" value="1"/>
</dbReference>
<sequence length="684" mass="77534">MEHFIVSARKYRPQTFKEVVGQEAITNTLNNAIENHHLAQALLFCGPRGVGKTTCARILAKKINQDGTEQKDEDFAFNIFELDAASNNSVDDIRNLTDQVRIPPQVGKYKVYIIDEVHMLSQAAFNAFLKTLEEPPKHAIFILATTEKHKIIPTILSRCQIFDFKRITVKDAVEYLKYVAENQGIEAEDDALHIIAQKADGAMRDALSIFDRVVSFSGKQLTRKAVTENLNVLDYDTYFSATDFLLQHDIPKSLLLFNKTLSLGFDGHHFIGGLASHFRDLMVCQHQDTITLLEVSDTAKNRYLEQSKKTSNTFLLKALDLANDCDLKYKTSKNQRLLVELTLMKLASINFDGQKKNSESVASAHSDKDAIVPASYFKDRKIAPPIPDKIIEVEDSSNKNANLKEQEEKVDVNNPLVDSPTSAKEDVYLPDTTLGKENKEPDSEVQNRIPEANHSIASVTEPPIELNNNKAVHVKDSQRDDKIRLPDEPDAVDVTEDSTPPSPDIQRSESDLKTDIKNSDTVKKIQLNLSSKRVSALSISSLKAKKEHELSKKGVELDESQLPNEAFTQKEMQMHWDVFVKKIDGDGRKILASSLTTDVPKMFDETTIWIELPNDTMKKEVEREQYDLMVYLKQQLNNHFISLRITVNEETAKKFAFTPEEKYEKLREKNPAIDLLRQTFDLDL</sequence>
<feature type="compositionally biased region" description="Basic and acidic residues" evidence="9">
    <location>
        <begin position="473"/>
        <end position="487"/>
    </location>
</feature>
<dbReference type="Pfam" id="PF13177">
    <property type="entry name" value="DNA_pol3_delta2"/>
    <property type="match status" value="1"/>
</dbReference>
<feature type="domain" description="AAA+ ATPase" evidence="10">
    <location>
        <begin position="38"/>
        <end position="168"/>
    </location>
</feature>
<dbReference type="PRINTS" id="PR00300">
    <property type="entry name" value="CLPPROTEASEA"/>
</dbReference>
<dbReference type="InterPro" id="IPR008921">
    <property type="entry name" value="DNA_pol3_clamp-load_cplx_C"/>
</dbReference>
<comment type="catalytic activity">
    <reaction evidence="7 8">
        <text>DNA(n) + a 2'-deoxyribonucleoside 5'-triphosphate = DNA(n+1) + diphosphate</text>
        <dbReference type="Rhea" id="RHEA:22508"/>
        <dbReference type="Rhea" id="RHEA-COMP:17339"/>
        <dbReference type="Rhea" id="RHEA-COMP:17340"/>
        <dbReference type="ChEBI" id="CHEBI:33019"/>
        <dbReference type="ChEBI" id="CHEBI:61560"/>
        <dbReference type="ChEBI" id="CHEBI:173112"/>
        <dbReference type="EC" id="2.7.7.7"/>
    </reaction>
</comment>
<keyword evidence="3 8" id="KW-0547">Nucleotide-binding</keyword>
<comment type="function">
    <text evidence="8">DNA polymerase III is a complex, multichain enzyme responsible for most of the replicative synthesis in bacteria. This DNA polymerase also exhibits 3' to 5' exonuclease activity.</text>
</comment>
<name>A0A831QRX3_9FLAO</name>
<dbReference type="PANTHER" id="PTHR11669:SF0">
    <property type="entry name" value="PROTEIN STICHEL-LIKE 2"/>
    <property type="match status" value="1"/>
</dbReference>
<dbReference type="GO" id="GO:0003677">
    <property type="term" value="F:DNA binding"/>
    <property type="evidence" value="ECO:0007669"/>
    <property type="project" value="InterPro"/>
</dbReference>
<feature type="compositionally biased region" description="Basic and acidic residues" evidence="9">
    <location>
        <begin position="506"/>
        <end position="515"/>
    </location>
</feature>
<keyword evidence="6 8" id="KW-0239">DNA-directed DNA polymerase</keyword>
<dbReference type="SUPFAM" id="SSF48019">
    <property type="entry name" value="post-AAA+ oligomerization domain-like"/>
    <property type="match status" value="1"/>
</dbReference>
<evidence type="ECO:0000256" key="1">
    <source>
        <dbReference type="ARBA" id="ARBA00006360"/>
    </source>
</evidence>
<evidence type="ECO:0000256" key="7">
    <source>
        <dbReference type="ARBA" id="ARBA00049244"/>
    </source>
</evidence>
<evidence type="ECO:0000256" key="6">
    <source>
        <dbReference type="ARBA" id="ARBA00022932"/>
    </source>
</evidence>
<comment type="similarity">
    <text evidence="1 8">Belongs to the DnaX/STICHEL family.</text>
</comment>
<dbReference type="SUPFAM" id="SSF52540">
    <property type="entry name" value="P-loop containing nucleoside triphosphate hydrolases"/>
    <property type="match status" value="1"/>
</dbReference>
<evidence type="ECO:0000256" key="8">
    <source>
        <dbReference type="RuleBase" id="RU364063"/>
    </source>
</evidence>
<keyword evidence="5 8" id="KW-0067">ATP-binding</keyword>
<dbReference type="NCBIfam" id="NF004046">
    <property type="entry name" value="PRK05563.1"/>
    <property type="match status" value="1"/>
</dbReference>
<dbReference type="NCBIfam" id="TIGR01128">
    <property type="entry name" value="holA"/>
    <property type="match status" value="1"/>
</dbReference>
<dbReference type="Pfam" id="PF22608">
    <property type="entry name" value="DNAX_ATPase_lid"/>
    <property type="match status" value="1"/>
</dbReference>
<comment type="caution">
    <text evidence="11">The sequence shown here is derived from an EMBL/GenBank/DDBJ whole genome shotgun (WGS) entry which is preliminary data.</text>
</comment>
<dbReference type="GO" id="GO:0006261">
    <property type="term" value="P:DNA-templated DNA replication"/>
    <property type="evidence" value="ECO:0007669"/>
    <property type="project" value="TreeGrafter"/>
</dbReference>